<dbReference type="InParanoid" id="A0A0H2S4N1"/>
<feature type="domain" description="SigF-like NTF2-like" evidence="2">
    <location>
        <begin position="1"/>
        <end position="169"/>
    </location>
</feature>
<evidence type="ECO:0000259" key="2">
    <source>
        <dbReference type="Pfam" id="PF24840"/>
    </source>
</evidence>
<dbReference type="EMBL" id="KQ085889">
    <property type="protein sequence ID" value="KLO19137.1"/>
    <property type="molecule type" value="Genomic_DNA"/>
</dbReference>
<keyword evidence="1" id="KW-0812">Transmembrane</keyword>
<evidence type="ECO:0000256" key="1">
    <source>
        <dbReference type="SAM" id="Phobius"/>
    </source>
</evidence>
<keyword evidence="1" id="KW-0472">Membrane</keyword>
<dbReference type="PANTHER" id="PTHR35393:SF1">
    <property type="entry name" value="SNOAL-LIKE DOMAIN-CONTAINING PROTEIN"/>
    <property type="match status" value="1"/>
</dbReference>
<name>A0A0H2S4N1_9AGAM</name>
<keyword evidence="4" id="KW-1185">Reference proteome</keyword>
<accession>A0A0H2S4N1</accession>
<reference evidence="3 4" key="1">
    <citation type="submission" date="2015-04" db="EMBL/GenBank/DDBJ databases">
        <title>Complete genome sequence of Schizopora paradoxa KUC8140, a cosmopolitan wood degrader in East Asia.</title>
        <authorList>
            <consortium name="DOE Joint Genome Institute"/>
            <person name="Min B."/>
            <person name="Park H."/>
            <person name="Jang Y."/>
            <person name="Kim J.-J."/>
            <person name="Kim K.H."/>
            <person name="Pangilinan J."/>
            <person name="Lipzen A."/>
            <person name="Riley R."/>
            <person name="Grigoriev I.V."/>
            <person name="Spatafora J.W."/>
            <person name="Choi I.-G."/>
        </authorList>
    </citation>
    <scope>NUCLEOTIDE SEQUENCE [LARGE SCALE GENOMIC DNA]</scope>
    <source>
        <strain evidence="3 4">KUC8140</strain>
    </source>
</reference>
<gene>
    <name evidence="3" type="ORF">SCHPADRAFT_924757</name>
</gene>
<organism evidence="3 4">
    <name type="scientific">Schizopora paradoxa</name>
    <dbReference type="NCBI Taxonomy" id="27342"/>
    <lineage>
        <taxon>Eukaryota</taxon>
        <taxon>Fungi</taxon>
        <taxon>Dikarya</taxon>
        <taxon>Basidiomycota</taxon>
        <taxon>Agaricomycotina</taxon>
        <taxon>Agaricomycetes</taxon>
        <taxon>Hymenochaetales</taxon>
        <taxon>Schizoporaceae</taxon>
        <taxon>Schizopora</taxon>
    </lineage>
</organism>
<evidence type="ECO:0000313" key="4">
    <source>
        <dbReference type="Proteomes" id="UP000053477"/>
    </source>
</evidence>
<dbReference type="AlphaFoldDB" id="A0A0H2S4N1"/>
<protein>
    <recommendedName>
        <fullName evidence="2">SigF-like NTF2-like domain-containing protein</fullName>
    </recommendedName>
</protein>
<keyword evidence="1" id="KW-1133">Transmembrane helix</keyword>
<dbReference type="InterPro" id="IPR057514">
    <property type="entry name" value="NTF2_SigF"/>
</dbReference>
<dbReference type="STRING" id="27342.A0A0H2S4N1"/>
<dbReference type="Pfam" id="PF24840">
    <property type="entry name" value="NTF2_SigF"/>
    <property type="match status" value="1"/>
</dbReference>
<sequence>MNHPEGEIGDVIRQLCKAKSSIEQQETIIRYFVPNAGFQHPLCTVKRGDNSRGLIIGIYRWYRNMSPNLEIVVESSKFDEQLNIIYVNAVQVFHVWISPLKPVPARLLVRIDLNRSSEDGKYYIVQQTDYYQPEDILALTIPFLIYPLVFIKIATSWICVINSAIYLWIQALVLKFIPYSPVVWK</sequence>
<dbReference type="OrthoDB" id="2344312at2759"/>
<dbReference type="Proteomes" id="UP000053477">
    <property type="component" value="Unassembled WGS sequence"/>
</dbReference>
<dbReference type="PANTHER" id="PTHR35393">
    <property type="entry name" value="CHROMOSOME 1, WHOLE GENOME SHOTGUN SEQUENCE"/>
    <property type="match status" value="1"/>
</dbReference>
<feature type="transmembrane region" description="Helical" evidence="1">
    <location>
        <begin position="143"/>
        <end position="169"/>
    </location>
</feature>
<evidence type="ECO:0000313" key="3">
    <source>
        <dbReference type="EMBL" id="KLO19137.1"/>
    </source>
</evidence>
<proteinExistence type="predicted"/>